<gene>
    <name evidence="2" type="ORF">SAMN04487945_2825</name>
</gene>
<feature type="transmembrane region" description="Helical" evidence="1">
    <location>
        <begin position="67"/>
        <end position="87"/>
    </location>
</feature>
<organism evidence="2 3">
    <name type="scientific">Halobacterium jilantaiense</name>
    <dbReference type="NCBI Taxonomy" id="355548"/>
    <lineage>
        <taxon>Archaea</taxon>
        <taxon>Methanobacteriati</taxon>
        <taxon>Methanobacteriota</taxon>
        <taxon>Stenosarchaea group</taxon>
        <taxon>Halobacteria</taxon>
        <taxon>Halobacteriales</taxon>
        <taxon>Halobacteriaceae</taxon>
        <taxon>Halobacterium</taxon>
    </lineage>
</organism>
<feature type="transmembrane region" description="Helical" evidence="1">
    <location>
        <begin position="16"/>
        <end position="34"/>
    </location>
</feature>
<dbReference type="Proteomes" id="UP000198518">
    <property type="component" value="Unassembled WGS sequence"/>
</dbReference>
<evidence type="ECO:0000256" key="1">
    <source>
        <dbReference type="SAM" id="Phobius"/>
    </source>
</evidence>
<feature type="transmembrane region" description="Helical" evidence="1">
    <location>
        <begin position="121"/>
        <end position="141"/>
    </location>
</feature>
<reference evidence="2 3" key="1">
    <citation type="submission" date="2016-10" db="EMBL/GenBank/DDBJ databases">
        <authorList>
            <person name="de Groot N.N."/>
        </authorList>
    </citation>
    <scope>NUCLEOTIDE SEQUENCE [LARGE SCALE GENOMIC DNA]</scope>
    <source>
        <strain evidence="2 3">CGMCC 1.5337</strain>
    </source>
</reference>
<feature type="transmembrane region" description="Helical" evidence="1">
    <location>
        <begin position="40"/>
        <end position="60"/>
    </location>
</feature>
<dbReference type="STRING" id="355548.SAMN04487945_2825"/>
<dbReference type="EMBL" id="FOJA01000001">
    <property type="protein sequence ID" value="SEW29403.1"/>
    <property type="molecule type" value="Genomic_DNA"/>
</dbReference>
<dbReference type="AlphaFoldDB" id="A0A1I0QQE4"/>
<dbReference type="OrthoDB" id="342532at2157"/>
<feature type="transmembrane region" description="Helical" evidence="1">
    <location>
        <begin position="93"/>
        <end position="114"/>
    </location>
</feature>
<accession>A0A1I0QQE4</accession>
<sequence>MNSTASLAPLVRNERANAALSWLVAAVVAAVAAASATSDLAWAAFAVGVLVVVAVPPVAFRRPAAMLPWEVVAGVAAPCVWRAVATTPLTADVAAYVSVAALALVVAVELDVFTPVAMTNWFAGVFVVVTTMATAGVWAIVQSASDLLFGTRFVLPAAPPLTDAQEAAAVDALMLDFAAATAVGVLAGGVFVYYVRRYADPHGRLPTEVAEVVAE</sequence>
<evidence type="ECO:0000313" key="3">
    <source>
        <dbReference type="Proteomes" id="UP000198518"/>
    </source>
</evidence>
<dbReference type="RefSeq" id="WP_089670105.1">
    <property type="nucleotide sequence ID" value="NZ_FOJA01000001.1"/>
</dbReference>
<feature type="transmembrane region" description="Helical" evidence="1">
    <location>
        <begin position="177"/>
        <end position="195"/>
    </location>
</feature>
<evidence type="ECO:0000313" key="2">
    <source>
        <dbReference type="EMBL" id="SEW29403.1"/>
    </source>
</evidence>
<keyword evidence="1" id="KW-1133">Transmembrane helix</keyword>
<keyword evidence="1" id="KW-0812">Transmembrane</keyword>
<protein>
    <submittedName>
        <fullName evidence="2">Uncharacterized protein</fullName>
    </submittedName>
</protein>
<keyword evidence="1" id="KW-0472">Membrane</keyword>
<name>A0A1I0QQE4_9EURY</name>
<keyword evidence="3" id="KW-1185">Reference proteome</keyword>
<proteinExistence type="predicted"/>